<accession>A0A6L8LIX3</accession>
<organism evidence="8 9">
    <name type="scientific">Thalassovita mangrovi</name>
    <dbReference type="NCBI Taxonomy" id="2692236"/>
    <lineage>
        <taxon>Bacteria</taxon>
        <taxon>Pseudomonadati</taxon>
        <taxon>Pseudomonadota</taxon>
        <taxon>Alphaproteobacteria</taxon>
        <taxon>Rhodobacterales</taxon>
        <taxon>Roseobacteraceae</taxon>
        <taxon>Thalassovita</taxon>
    </lineage>
</organism>
<keyword evidence="3" id="KW-0238">DNA-binding</keyword>
<dbReference type="SUPFAM" id="SSF46689">
    <property type="entry name" value="Homeodomain-like"/>
    <property type="match status" value="1"/>
</dbReference>
<evidence type="ECO:0000256" key="2">
    <source>
        <dbReference type="ARBA" id="ARBA00023015"/>
    </source>
</evidence>
<name>A0A6L8LIX3_9RHOB</name>
<dbReference type="InterPro" id="IPR003313">
    <property type="entry name" value="AraC-bd"/>
</dbReference>
<evidence type="ECO:0000256" key="5">
    <source>
        <dbReference type="ARBA" id="ARBA00023163"/>
    </source>
</evidence>
<evidence type="ECO:0000256" key="1">
    <source>
        <dbReference type="ARBA" id="ARBA00022491"/>
    </source>
</evidence>
<evidence type="ECO:0000256" key="4">
    <source>
        <dbReference type="ARBA" id="ARBA00023159"/>
    </source>
</evidence>
<sequence>MTKDVEFPPKQRKKMHPPMPLGDLGDARQPLLAWAGQREAGVSVQPHAHPRAQLALCFDGVMRLEVGDDTWFIPDRHGIWIPSGLRHQLTVGSAIELQNFYLHPRYAARSGLPDRPTVVRATPLLRGIARRLAPGAGERLSPAQRRRLGWVALDEMTQLERPDLRLPGGRDPRLVAVMDHLLAHPEDAQGLARLAELAGSSERTLSRLFPAETGLSWRDWRDRMRFMLALEGLQMGQGSTVLAARLGYSSPSAFVAAFRRHFGMTPSEWRKRN</sequence>
<dbReference type="Gene3D" id="2.60.120.10">
    <property type="entry name" value="Jelly Rolls"/>
    <property type="match status" value="1"/>
</dbReference>
<evidence type="ECO:0000256" key="3">
    <source>
        <dbReference type="ARBA" id="ARBA00023125"/>
    </source>
</evidence>
<dbReference type="Pfam" id="PF02311">
    <property type="entry name" value="AraC_binding"/>
    <property type="match status" value="1"/>
</dbReference>
<dbReference type="RefSeq" id="WP_160972106.1">
    <property type="nucleotide sequence ID" value="NZ_WWEN01000002.1"/>
</dbReference>
<feature type="domain" description="HTH araC/xylS-type" evidence="7">
    <location>
        <begin position="172"/>
        <end position="272"/>
    </location>
</feature>
<dbReference type="InterPro" id="IPR018060">
    <property type="entry name" value="HTH_AraC"/>
</dbReference>
<dbReference type="CDD" id="cd06124">
    <property type="entry name" value="cupin_NimR-like_N"/>
    <property type="match status" value="1"/>
</dbReference>
<dbReference type="GO" id="GO:0043565">
    <property type="term" value="F:sequence-specific DNA binding"/>
    <property type="evidence" value="ECO:0007669"/>
    <property type="project" value="InterPro"/>
</dbReference>
<gene>
    <name evidence="8" type="ORF">GR167_03775</name>
</gene>
<keyword evidence="4" id="KW-0010">Activator</keyword>
<dbReference type="PANTHER" id="PTHR11019">
    <property type="entry name" value="HTH-TYPE TRANSCRIPTIONAL REGULATOR NIMR"/>
    <property type="match status" value="1"/>
</dbReference>
<dbReference type="Gene3D" id="1.10.10.60">
    <property type="entry name" value="Homeodomain-like"/>
    <property type="match status" value="1"/>
</dbReference>
<reference evidence="8 9" key="1">
    <citation type="submission" date="2020-01" db="EMBL/GenBank/DDBJ databases">
        <authorList>
            <person name="Chen S."/>
        </authorList>
    </citation>
    <scope>NUCLEOTIDE SEQUENCE [LARGE SCALE GENOMIC DNA]</scope>
    <source>
        <strain evidence="8 9">GS-10</strain>
    </source>
</reference>
<dbReference type="SUPFAM" id="SSF51182">
    <property type="entry name" value="RmlC-like cupins"/>
    <property type="match status" value="1"/>
</dbReference>
<evidence type="ECO:0000313" key="9">
    <source>
        <dbReference type="Proteomes" id="UP000479043"/>
    </source>
</evidence>
<dbReference type="InterPro" id="IPR009057">
    <property type="entry name" value="Homeodomain-like_sf"/>
</dbReference>
<dbReference type="GO" id="GO:0003700">
    <property type="term" value="F:DNA-binding transcription factor activity"/>
    <property type="evidence" value="ECO:0007669"/>
    <property type="project" value="InterPro"/>
</dbReference>
<dbReference type="InterPro" id="IPR011051">
    <property type="entry name" value="RmlC_Cupin_sf"/>
</dbReference>
<evidence type="ECO:0000313" key="8">
    <source>
        <dbReference type="EMBL" id="MYM54410.1"/>
    </source>
</evidence>
<dbReference type="PROSITE" id="PS01124">
    <property type="entry name" value="HTH_ARAC_FAMILY_2"/>
    <property type="match status" value="1"/>
</dbReference>
<keyword evidence="2" id="KW-0805">Transcription regulation</keyword>
<evidence type="ECO:0000259" key="7">
    <source>
        <dbReference type="PROSITE" id="PS01124"/>
    </source>
</evidence>
<dbReference type="SMART" id="SM00342">
    <property type="entry name" value="HTH_ARAC"/>
    <property type="match status" value="1"/>
</dbReference>
<dbReference type="InterPro" id="IPR020449">
    <property type="entry name" value="Tscrpt_reg_AraC-type_HTH"/>
</dbReference>
<proteinExistence type="predicted"/>
<dbReference type="PRINTS" id="PR00032">
    <property type="entry name" value="HTHARAC"/>
</dbReference>
<comment type="caution">
    <text evidence="8">The sequence shown here is derived from an EMBL/GenBank/DDBJ whole genome shotgun (WGS) entry which is preliminary data.</text>
</comment>
<keyword evidence="1" id="KW-0678">Repressor</keyword>
<feature type="region of interest" description="Disordered" evidence="6">
    <location>
        <begin position="1"/>
        <end position="22"/>
    </location>
</feature>
<dbReference type="PANTHER" id="PTHR11019:SF159">
    <property type="entry name" value="TRANSCRIPTIONAL REGULATOR-RELATED"/>
    <property type="match status" value="1"/>
</dbReference>
<dbReference type="FunFam" id="1.10.10.60:FF:000132">
    <property type="entry name" value="AraC family transcriptional regulator"/>
    <property type="match status" value="1"/>
</dbReference>
<dbReference type="AlphaFoldDB" id="A0A6L8LIX3"/>
<dbReference type="Pfam" id="PF12833">
    <property type="entry name" value="HTH_18"/>
    <property type="match status" value="1"/>
</dbReference>
<dbReference type="Proteomes" id="UP000479043">
    <property type="component" value="Unassembled WGS sequence"/>
</dbReference>
<dbReference type="InterPro" id="IPR014710">
    <property type="entry name" value="RmlC-like_jellyroll"/>
</dbReference>
<keyword evidence="5" id="KW-0804">Transcription</keyword>
<dbReference type="EMBL" id="WWEN01000002">
    <property type="protein sequence ID" value="MYM54410.1"/>
    <property type="molecule type" value="Genomic_DNA"/>
</dbReference>
<protein>
    <submittedName>
        <fullName evidence="8">Helix-turn-helix domain-containing protein</fullName>
    </submittedName>
</protein>
<evidence type="ECO:0000256" key="6">
    <source>
        <dbReference type="SAM" id="MobiDB-lite"/>
    </source>
</evidence>
<keyword evidence="9" id="KW-1185">Reference proteome</keyword>